<evidence type="ECO:0000256" key="3">
    <source>
        <dbReference type="ARBA" id="ARBA00022475"/>
    </source>
</evidence>
<evidence type="ECO:0000259" key="13">
    <source>
        <dbReference type="Pfam" id="PF22599"/>
    </source>
</evidence>
<feature type="transmembrane region" description="Helical" evidence="9">
    <location>
        <begin position="363"/>
        <end position="383"/>
    </location>
</feature>
<feature type="transmembrane region" description="Helical" evidence="9">
    <location>
        <begin position="698"/>
        <end position="720"/>
    </location>
</feature>
<evidence type="ECO:0000256" key="9">
    <source>
        <dbReference type="HAMAP-Rule" id="MF_01463"/>
    </source>
</evidence>
<evidence type="ECO:0000256" key="7">
    <source>
        <dbReference type="ARBA" id="ARBA00023010"/>
    </source>
</evidence>
<dbReference type="FunFam" id="1.20.1640.10:FF:000004">
    <property type="entry name" value="Protein translocase subunit SecD"/>
    <property type="match status" value="1"/>
</dbReference>
<feature type="transmembrane region" description="Helical" evidence="9">
    <location>
        <begin position="489"/>
        <end position="513"/>
    </location>
</feature>
<feature type="transmembrane region" description="Helical" evidence="9">
    <location>
        <begin position="774"/>
        <end position="794"/>
    </location>
</feature>
<comment type="caution">
    <text evidence="9">Lacks conserved residue(s) required for the propagation of feature annotation.</text>
</comment>
<keyword evidence="3 9" id="KW-1003">Cell membrane</keyword>
<comment type="similarity">
    <text evidence="9">Belongs to the SecD/SecF family. SecD subfamily.</text>
</comment>
<comment type="subunit">
    <text evidence="9">Forms a complex with SecF. Part of the essential Sec protein translocation apparatus which comprises SecA, SecYEG and auxiliary proteins SecDF-YajC and YidC.</text>
</comment>
<dbReference type="Gene3D" id="3.30.1360.200">
    <property type="match status" value="1"/>
</dbReference>
<keyword evidence="6 9" id="KW-1133">Transmembrane helix</keyword>
<keyword evidence="8 9" id="KW-0472">Membrane</keyword>
<keyword evidence="7 9" id="KW-0811">Translocation</keyword>
<dbReference type="NCBIfam" id="TIGR00916">
    <property type="entry name" value="2A0604s01"/>
    <property type="match status" value="2"/>
</dbReference>
<organism evidence="14 15">
    <name type="scientific">Salipiger marinus</name>
    <dbReference type="NCBI Taxonomy" id="555512"/>
    <lineage>
        <taxon>Bacteria</taxon>
        <taxon>Pseudomonadati</taxon>
        <taxon>Pseudomonadota</taxon>
        <taxon>Alphaproteobacteria</taxon>
        <taxon>Rhodobacterales</taxon>
        <taxon>Roseobacteraceae</taxon>
        <taxon>Salipiger</taxon>
    </lineage>
</organism>
<comment type="subunit">
    <text evidence="10">Forms a complex with SecD. Part of the essential Sec protein translocation apparatus which comprises SecA, SecYEG and auxiliary proteins SecDF-YajC and YidC.</text>
</comment>
<evidence type="ECO:0000256" key="5">
    <source>
        <dbReference type="ARBA" id="ARBA00022927"/>
    </source>
</evidence>
<dbReference type="GO" id="GO:0065002">
    <property type="term" value="P:intracellular protein transmembrane transport"/>
    <property type="evidence" value="ECO:0007669"/>
    <property type="project" value="UniProtKB-UniRule"/>
</dbReference>
<comment type="subcellular location">
    <subcellularLocation>
        <location evidence="1 9">Cell membrane</location>
        <topology evidence="1 9">Multi-pass membrane protein</topology>
    </subcellularLocation>
</comment>
<evidence type="ECO:0000256" key="6">
    <source>
        <dbReference type="ARBA" id="ARBA00022989"/>
    </source>
</evidence>
<dbReference type="EMBL" id="FNEJ01000012">
    <property type="protein sequence ID" value="SDI90437.1"/>
    <property type="molecule type" value="Genomic_DNA"/>
</dbReference>
<dbReference type="Pfam" id="PF02355">
    <property type="entry name" value="SecD_SecF_C"/>
    <property type="match status" value="2"/>
</dbReference>
<dbReference type="AlphaFoldDB" id="A0A1G8PDE4"/>
<keyword evidence="5 9" id="KW-0653">Protein transport</keyword>
<dbReference type="Pfam" id="PF21760">
    <property type="entry name" value="SecD_1st"/>
    <property type="match status" value="1"/>
</dbReference>
<dbReference type="InterPro" id="IPR022645">
    <property type="entry name" value="SecD/SecF_bac"/>
</dbReference>
<dbReference type="Pfam" id="PF22599">
    <property type="entry name" value="SecDF_P1_head"/>
    <property type="match status" value="1"/>
</dbReference>
<feature type="transmembrane region" description="Helical" evidence="9">
    <location>
        <begin position="801"/>
        <end position="821"/>
    </location>
</feature>
<evidence type="ECO:0000313" key="15">
    <source>
        <dbReference type="Proteomes" id="UP000199093"/>
    </source>
</evidence>
<dbReference type="InterPro" id="IPR048634">
    <property type="entry name" value="SecD_SecF_C"/>
</dbReference>
<feature type="transmembrane region" description="Helical" evidence="9">
    <location>
        <begin position="671"/>
        <end position="692"/>
    </location>
</feature>
<dbReference type="GO" id="GO:0043952">
    <property type="term" value="P:protein transport by the Sec complex"/>
    <property type="evidence" value="ECO:0007669"/>
    <property type="project" value="UniProtKB-UniRule"/>
</dbReference>
<dbReference type="InterPro" id="IPR005791">
    <property type="entry name" value="SecD"/>
</dbReference>
<evidence type="ECO:0000259" key="12">
    <source>
        <dbReference type="Pfam" id="PF21760"/>
    </source>
</evidence>
<feature type="transmembrane region" description="Helical" evidence="9">
    <location>
        <begin position="458"/>
        <end position="483"/>
    </location>
</feature>
<dbReference type="PANTHER" id="PTHR30081">
    <property type="entry name" value="PROTEIN-EXPORT MEMBRANE PROTEIN SEC"/>
    <property type="match status" value="1"/>
</dbReference>
<evidence type="ECO:0000256" key="8">
    <source>
        <dbReference type="ARBA" id="ARBA00023136"/>
    </source>
</evidence>
<dbReference type="InterPro" id="IPR048631">
    <property type="entry name" value="SecD_1st"/>
</dbReference>
<evidence type="ECO:0000313" key="14">
    <source>
        <dbReference type="EMBL" id="SDI90437.1"/>
    </source>
</evidence>
<accession>A0A1G8PDE4</accession>
<feature type="transmembrane region" description="Helical" evidence="9">
    <location>
        <begin position="727"/>
        <end position="747"/>
    </location>
</feature>
<dbReference type="STRING" id="555512.SAMN04487993_101268"/>
<dbReference type="SUPFAM" id="SSF82866">
    <property type="entry name" value="Multidrug efflux transporter AcrB transmembrane domain"/>
    <property type="match status" value="2"/>
</dbReference>
<dbReference type="PRINTS" id="PR01755">
    <property type="entry name" value="SECFTRNLCASE"/>
</dbReference>
<dbReference type="Gene3D" id="3.30.70.3400">
    <property type="match status" value="1"/>
</dbReference>
<feature type="transmembrane region" description="Helical" evidence="9">
    <location>
        <begin position="418"/>
        <end position="437"/>
    </location>
</feature>
<dbReference type="GO" id="GO:0015450">
    <property type="term" value="F:protein-transporting ATPase activity"/>
    <property type="evidence" value="ECO:0007669"/>
    <property type="project" value="InterPro"/>
</dbReference>
<dbReference type="GO" id="GO:0006605">
    <property type="term" value="P:protein targeting"/>
    <property type="evidence" value="ECO:0007669"/>
    <property type="project" value="UniProtKB-UniRule"/>
</dbReference>
<dbReference type="Gene3D" id="1.20.1640.10">
    <property type="entry name" value="Multidrug efflux transporter AcrB transmembrane domain"/>
    <property type="match status" value="2"/>
</dbReference>
<dbReference type="HAMAP" id="MF_01463_B">
    <property type="entry name" value="SecD_B"/>
    <property type="match status" value="1"/>
</dbReference>
<comment type="similarity">
    <text evidence="10">Belongs to the SecD/SecF family. SecF subfamily.</text>
</comment>
<protein>
    <recommendedName>
        <fullName evidence="9 10">Multifunctional fusion protein</fullName>
    </recommendedName>
    <domain>
        <recommendedName>
            <fullName evidence="9">Protein translocase subunit SecD</fullName>
        </recommendedName>
    </domain>
    <domain>
        <recommendedName>
            <fullName evidence="10">Protein-export membrane protein SecF</fullName>
        </recommendedName>
    </domain>
</protein>
<feature type="domain" description="SecDF P1 head subdomain" evidence="13">
    <location>
        <begin position="235"/>
        <end position="344"/>
    </location>
</feature>
<dbReference type="GO" id="GO:0005886">
    <property type="term" value="C:plasma membrane"/>
    <property type="evidence" value="ECO:0007669"/>
    <property type="project" value="UniProtKB-SubCell"/>
</dbReference>
<keyword evidence="2 9" id="KW-0813">Transport</keyword>
<evidence type="ECO:0000259" key="11">
    <source>
        <dbReference type="Pfam" id="PF02355"/>
    </source>
</evidence>
<feature type="domain" description="Protein export membrane protein SecD/SecF C-terminal" evidence="11">
    <location>
        <begin position="645"/>
        <end position="828"/>
    </location>
</feature>
<sequence length="851" mass="90841">MHRILLWKRLCLWGVCALCLWLALPNAFYTRVEASHDAQTQSQIWPGWLPDDLVNLGLDLRGGAHLLAEVDVTSVAARQMDALWPELRDGLRPLRAQLGPVRRLEAPAGTLSVAVTAPEGMSAALQVARDLVQRDGSGELSVSAKDGRLTVAFTEPGLAALTDRVMAQSLEIVRRRIDEAGTREPTILRQGEDRLLIEVPGLDSAEALKSLIGTTAHLSFHPVLPKAAPDSLTLPSAENPQTSYTLDPRAVVTGEELVDSKPSFDQNGSPAVTFRFDSAGARAFGEFTAAHIGEPFAIVLDDQVISAPVIQSHIPGGSGIISGQFTIDQSTELATLLRAGALPAELQFLEERTVGPELGQDSIQAGGLAAITGFVAVCALMLACYGGFGLVATAALVLNLCMLVGLLSLVGATLTLPGIAGIVLTMGMAVDANVLIFERIREELRQGASPWKGVMGGFSNAFSAILDSNVTGLLTAALMFWLGSGPIRGFAVTLGLGILTSMFTSVWLTRLILQAWLEWRRPRTLHLRGVLAWLPAQTTFNFFRWQWASFGASALAVVVSVFLIFSMGLNLGIDFKGGTAIRAETTQDLDIGTWRQALAPLDLGDVTITQIFDPGFAADQHVATLRIEAQPGDEALPPQTLAQIQSALAAADPGVSFTSVETVGGKVSGELMTTALLAVGAATLGILIYVWARFEWQFALGAVAALVHDVVVTLGVFALFQIRFDLPIVAALLTILGYSINDTVVVFDRVRENLRKYRVMPLRDLLNLSANETLSRTLMTSLTTLIALVALLVLGGDVIRAFVFAITFGVVVGTWSSIYVAKNIVLMLGVPRARPATPDTATPEGLAASRI</sequence>
<evidence type="ECO:0000256" key="4">
    <source>
        <dbReference type="ARBA" id="ARBA00022692"/>
    </source>
</evidence>
<keyword evidence="4 9" id="KW-0812">Transmembrane</keyword>
<feature type="transmembrane region" description="Helical" evidence="9">
    <location>
        <begin position="390"/>
        <end position="412"/>
    </location>
</feature>
<feature type="domain" description="Protein translocase subunit SecDF P1" evidence="12">
    <location>
        <begin position="166"/>
        <end position="223"/>
    </location>
</feature>
<keyword evidence="15" id="KW-1185">Reference proteome</keyword>
<dbReference type="InterPro" id="IPR005665">
    <property type="entry name" value="SecF_bac"/>
</dbReference>
<dbReference type="NCBIfam" id="TIGR00966">
    <property type="entry name" value="transloc_SecF"/>
    <property type="match status" value="1"/>
</dbReference>
<dbReference type="OrthoDB" id="9805019at2"/>
<proteinExistence type="inferred from homology"/>
<reference evidence="14 15" key="1">
    <citation type="submission" date="2016-10" db="EMBL/GenBank/DDBJ databases">
        <authorList>
            <person name="de Groot N.N."/>
        </authorList>
    </citation>
    <scope>NUCLEOTIDE SEQUENCE [LARGE SCALE GENOMIC DNA]</scope>
    <source>
        <strain evidence="14 15">DSM 26424</strain>
    </source>
</reference>
<name>A0A1G8PDE4_9RHOB</name>
<dbReference type="Proteomes" id="UP000199093">
    <property type="component" value="Unassembled WGS sequence"/>
</dbReference>
<comment type="function">
    <text evidence="9">Part of the Sec protein translocase complex. Interacts with the SecYEG preprotein conducting channel. SecDF uses the proton motive force (PMF) to complete protein translocation after the ATP-dependent function of SecA.</text>
</comment>
<evidence type="ECO:0000256" key="1">
    <source>
        <dbReference type="ARBA" id="ARBA00004651"/>
    </source>
</evidence>
<dbReference type="InterPro" id="IPR055344">
    <property type="entry name" value="SecD_SecF_C_bact"/>
</dbReference>
<evidence type="ECO:0000256" key="2">
    <source>
        <dbReference type="ARBA" id="ARBA00022448"/>
    </source>
</evidence>
<dbReference type="HAMAP" id="MF_01464_B">
    <property type="entry name" value="SecF_B"/>
    <property type="match status" value="1"/>
</dbReference>
<evidence type="ECO:0000256" key="10">
    <source>
        <dbReference type="HAMAP-Rule" id="MF_01464"/>
    </source>
</evidence>
<dbReference type="Pfam" id="PF07549">
    <property type="entry name" value="Sec_GG"/>
    <property type="match status" value="2"/>
</dbReference>
<gene>
    <name evidence="9" type="primary">secD</name>
    <name evidence="10" type="synonym">secF</name>
    <name evidence="14" type="ORF">SAMN04487993_101268</name>
</gene>
<dbReference type="RefSeq" id="WP_089848306.1">
    <property type="nucleotide sequence ID" value="NZ_FNEJ01000012.1"/>
</dbReference>
<feature type="transmembrane region" description="Helical" evidence="9">
    <location>
        <begin position="549"/>
        <end position="573"/>
    </location>
</feature>
<dbReference type="InterPro" id="IPR022646">
    <property type="entry name" value="SecD/SecF_CS"/>
</dbReference>
<dbReference type="InterPro" id="IPR054384">
    <property type="entry name" value="SecDF_P1_head"/>
</dbReference>
<dbReference type="NCBIfam" id="NF009583">
    <property type="entry name" value="PRK13024.1-3"/>
    <property type="match status" value="1"/>
</dbReference>
<feature type="domain" description="Protein export membrane protein SecD/SecF C-terminal" evidence="11">
    <location>
        <begin position="345"/>
        <end position="517"/>
    </location>
</feature>
<dbReference type="InterPro" id="IPR022813">
    <property type="entry name" value="SecD/SecF_arch_bac"/>
</dbReference>
<dbReference type="PANTHER" id="PTHR30081:SF1">
    <property type="entry name" value="PROTEIN TRANSLOCASE SUBUNIT SECD"/>
    <property type="match status" value="1"/>
</dbReference>
<dbReference type="NCBIfam" id="TIGR01129">
    <property type="entry name" value="secD"/>
    <property type="match status" value="1"/>
</dbReference>